<feature type="compositionally biased region" description="Polar residues" evidence="1">
    <location>
        <begin position="1"/>
        <end position="16"/>
    </location>
</feature>
<dbReference type="Proteomes" id="UP001302602">
    <property type="component" value="Unassembled WGS sequence"/>
</dbReference>
<evidence type="ECO:0000313" key="3">
    <source>
        <dbReference type="Proteomes" id="UP001302602"/>
    </source>
</evidence>
<gene>
    <name evidence="2" type="ORF">N657DRAFT_720201</name>
</gene>
<dbReference type="RefSeq" id="XP_062646705.1">
    <property type="nucleotide sequence ID" value="XM_062797509.1"/>
</dbReference>
<keyword evidence="3" id="KW-1185">Reference proteome</keyword>
<evidence type="ECO:0000256" key="1">
    <source>
        <dbReference type="SAM" id="MobiDB-lite"/>
    </source>
</evidence>
<name>A0AAN6Z3P8_9PEZI</name>
<feature type="region of interest" description="Disordered" evidence="1">
    <location>
        <begin position="1"/>
        <end position="35"/>
    </location>
</feature>
<comment type="caution">
    <text evidence="2">The sequence shown here is derived from an EMBL/GenBank/DDBJ whole genome shotgun (WGS) entry which is preliminary data.</text>
</comment>
<protein>
    <submittedName>
        <fullName evidence="2">Uncharacterized protein</fullName>
    </submittedName>
</protein>
<dbReference type="EMBL" id="MU853230">
    <property type="protein sequence ID" value="KAK4122934.1"/>
    <property type="molecule type" value="Genomic_DNA"/>
</dbReference>
<accession>A0AAN6Z3P8</accession>
<reference evidence="2" key="2">
    <citation type="submission" date="2023-05" db="EMBL/GenBank/DDBJ databases">
        <authorList>
            <consortium name="Lawrence Berkeley National Laboratory"/>
            <person name="Steindorff A."/>
            <person name="Hensen N."/>
            <person name="Bonometti L."/>
            <person name="Westerberg I."/>
            <person name="Brannstrom I.O."/>
            <person name="Guillou S."/>
            <person name="Cros-Aarteil S."/>
            <person name="Calhoun S."/>
            <person name="Haridas S."/>
            <person name="Kuo A."/>
            <person name="Mondo S."/>
            <person name="Pangilinan J."/>
            <person name="Riley R."/>
            <person name="Labutti K."/>
            <person name="Andreopoulos B."/>
            <person name="Lipzen A."/>
            <person name="Chen C."/>
            <person name="Yanf M."/>
            <person name="Daum C."/>
            <person name="Ng V."/>
            <person name="Clum A."/>
            <person name="Ohm R."/>
            <person name="Martin F."/>
            <person name="Silar P."/>
            <person name="Natvig D."/>
            <person name="Lalanne C."/>
            <person name="Gautier V."/>
            <person name="Ament-Velasquez S.L."/>
            <person name="Kruys A."/>
            <person name="Hutchinson M.I."/>
            <person name="Powell A.J."/>
            <person name="Barry K."/>
            <person name="Miller A.N."/>
            <person name="Grigoriev I.V."/>
            <person name="Debuchy R."/>
            <person name="Gladieux P."/>
            <person name="Thoren M.H."/>
            <person name="Johannesson H."/>
        </authorList>
    </citation>
    <scope>NUCLEOTIDE SEQUENCE</scope>
    <source>
        <strain evidence="2">CBS 731.68</strain>
    </source>
</reference>
<feature type="region of interest" description="Disordered" evidence="1">
    <location>
        <begin position="155"/>
        <end position="176"/>
    </location>
</feature>
<reference evidence="2" key="1">
    <citation type="journal article" date="2023" name="Mol. Phylogenet. Evol.">
        <title>Genome-scale phylogeny and comparative genomics of the fungal order Sordariales.</title>
        <authorList>
            <person name="Hensen N."/>
            <person name="Bonometti L."/>
            <person name="Westerberg I."/>
            <person name="Brannstrom I.O."/>
            <person name="Guillou S."/>
            <person name="Cros-Aarteil S."/>
            <person name="Calhoun S."/>
            <person name="Haridas S."/>
            <person name="Kuo A."/>
            <person name="Mondo S."/>
            <person name="Pangilinan J."/>
            <person name="Riley R."/>
            <person name="LaButti K."/>
            <person name="Andreopoulos B."/>
            <person name="Lipzen A."/>
            <person name="Chen C."/>
            <person name="Yan M."/>
            <person name="Daum C."/>
            <person name="Ng V."/>
            <person name="Clum A."/>
            <person name="Steindorff A."/>
            <person name="Ohm R.A."/>
            <person name="Martin F."/>
            <person name="Silar P."/>
            <person name="Natvig D.O."/>
            <person name="Lalanne C."/>
            <person name="Gautier V."/>
            <person name="Ament-Velasquez S.L."/>
            <person name="Kruys A."/>
            <person name="Hutchinson M.I."/>
            <person name="Powell A.J."/>
            <person name="Barry K."/>
            <person name="Miller A.N."/>
            <person name="Grigoriev I.V."/>
            <person name="Debuchy R."/>
            <person name="Gladieux P."/>
            <person name="Hiltunen Thoren M."/>
            <person name="Johannesson H."/>
        </authorList>
    </citation>
    <scope>NUCLEOTIDE SEQUENCE</scope>
    <source>
        <strain evidence="2">CBS 731.68</strain>
    </source>
</reference>
<evidence type="ECO:0000313" key="2">
    <source>
        <dbReference type="EMBL" id="KAK4122934.1"/>
    </source>
</evidence>
<sequence length="176" mass="19110">MSTLSLPRELSTSGESVTGEKPITYGNRLDDLIPPHLRPRPAARAPHWLIPDFGESSTTRSLTTSVDETSVVGSVTTGPAREDRGLNQTVVSFNAWGPNGEFARMTKTPTVASGSTRATACREPENKCRSGWAKVPTRNQLPQLPDYLKYDVPIVNDDGKDSDGLDLESDDGIRTL</sequence>
<dbReference type="GeneID" id="87834288"/>
<dbReference type="AlphaFoldDB" id="A0AAN6Z3P8"/>
<proteinExistence type="predicted"/>
<organism evidence="2 3">
    <name type="scientific">Parathielavia appendiculata</name>
    <dbReference type="NCBI Taxonomy" id="2587402"/>
    <lineage>
        <taxon>Eukaryota</taxon>
        <taxon>Fungi</taxon>
        <taxon>Dikarya</taxon>
        <taxon>Ascomycota</taxon>
        <taxon>Pezizomycotina</taxon>
        <taxon>Sordariomycetes</taxon>
        <taxon>Sordariomycetidae</taxon>
        <taxon>Sordariales</taxon>
        <taxon>Chaetomiaceae</taxon>
        <taxon>Parathielavia</taxon>
    </lineage>
</organism>